<reference evidence="1 4" key="2">
    <citation type="submission" date="2022-05" db="EMBL/GenBank/DDBJ databases">
        <title>Genome Sequencing of Bee-Associated Microbes.</title>
        <authorList>
            <person name="Dunlap C."/>
        </authorList>
    </citation>
    <scope>NUCLEOTIDE SEQUENCE [LARGE SCALE GENOMIC DNA]</scope>
    <source>
        <strain evidence="1 4">NRRL B-23120</strain>
    </source>
</reference>
<accession>A0A410X4R2</accession>
<dbReference type="EMBL" id="CP026520">
    <property type="protein sequence ID" value="QAV21586.1"/>
    <property type="molecule type" value="Genomic_DNA"/>
</dbReference>
<dbReference type="KEGG" id="pchi:PC41400_29600"/>
<sequence>MGIKFGREYEDIIRDLMNGLGHVDGFYGFFEMSETDWHELPEEDRQECLRTLADDVFYGLGSEPLLQIADAKVRYLKDRHLIQIDHDDQVVTIVRLTSA</sequence>
<dbReference type="Proteomes" id="UP001527202">
    <property type="component" value="Unassembled WGS sequence"/>
</dbReference>
<evidence type="ECO:0000313" key="1">
    <source>
        <dbReference type="EMBL" id="MCY9597072.1"/>
    </source>
</evidence>
<proteinExistence type="predicted"/>
<dbReference type="GeneID" id="95378951"/>
<evidence type="ECO:0000313" key="2">
    <source>
        <dbReference type="EMBL" id="QAV21586.1"/>
    </source>
</evidence>
<dbReference type="AlphaFoldDB" id="A0A410X4R2"/>
<keyword evidence="4" id="KW-1185">Reference proteome</keyword>
<dbReference type="Proteomes" id="UP000288943">
    <property type="component" value="Chromosome"/>
</dbReference>
<dbReference type="RefSeq" id="WP_042235142.1">
    <property type="nucleotide sequence ID" value="NZ_CP026520.1"/>
</dbReference>
<protein>
    <submittedName>
        <fullName evidence="2">Uncharacterized protein</fullName>
    </submittedName>
</protein>
<name>A0A410X4R2_9BACL</name>
<reference evidence="2 3" key="1">
    <citation type="submission" date="2018-01" db="EMBL/GenBank/DDBJ databases">
        <title>The whole genome sequencing and assembly of Paenibacillus chitinolyticus KCCM 41400 strain.</title>
        <authorList>
            <person name="Kim J.-Y."/>
            <person name="Park M.-K."/>
            <person name="Lee Y.-J."/>
            <person name="Yi H."/>
            <person name="Bahn Y.-S."/>
            <person name="Kim J.F."/>
            <person name="Lee D.-W."/>
        </authorList>
    </citation>
    <scope>NUCLEOTIDE SEQUENCE [LARGE SCALE GENOMIC DNA]</scope>
    <source>
        <strain evidence="2 3">KCCM 41400</strain>
    </source>
</reference>
<dbReference type="EMBL" id="JAMDMJ010000017">
    <property type="protein sequence ID" value="MCY9597072.1"/>
    <property type="molecule type" value="Genomic_DNA"/>
</dbReference>
<dbReference type="OrthoDB" id="2085824at2"/>
<gene>
    <name evidence="1" type="ORF">M5X16_15020</name>
    <name evidence="2" type="ORF">PC41400_29600</name>
</gene>
<evidence type="ECO:0000313" key="4">
    <source>
        <dbReference type="Proteomes" id="UP001527202"/>
    </source>
</evidence>
<organism evidence="2 3">
    <name type="scientific">Paenibacillus chitinolyticus</name>
    <dbReference type="NCBI Taxonomy" id="79263"/>
    <lineage>
        <taxon>Bacteria</taxon>
        <taxon>Bacillati</taxon>
        <taxon>Bacillota</taxon>
        <taxon>Bacilli</taxon>
        <taxon>Bacillales</taxon>
        <taxon>Paenibacillaceae</taxon>
        <taxon>Paenibacillus</taxon>
    </lineage>
</organism>
<evidence type="ECO:0000313" key="3">
    <source>
        <dbReference type="Proteomes" id="UP000288943"/>
    </source>
</evidence>